<evidence type="ECO:0000256" key="1">
    <source>
        <dbReference type="SAM" id="Phobius"/>
    </source>
</evidence>
<reference evidence="2 3" key="1">
    <citation type="journal article" date="2023" name="Microb. Genom.">
        <title>Mesoterricola silvestris gen. nov., sp. nov., Mesoterricola sediminis sp. nov., Geothrix oryzae sp. nov., Geothrix edaphica sp. nov., Geothrix rubra sp. nov., and Geothrix limicola sp. nov., six novel members of Acidobacteriota isolated from soils.</title>
        <authorList>
            <person name="Weisberg A.J."/>
            <person name="Pearce E."/>
            <person name="Kramer C.G."/>
            <person name="Chang J.H."/>
            <person name="Clarke C.R."/>
        </authorList>
    </citation>
    <scope>NUCLEOTIDE SEQUENCE [LARGE SCALE GENOMIC DNA]</scope>
    <source>
        <strain evidence="2 3">NE20-4-1</strain>
    </source>
</reference>
<dbReference type="Proteomes" id="UP001282474">
    <property type="component" value="Unassembled WGS sequence"/>
</dbReference>
<comment type="caution">
    <text evidence="2">The sequence shown here is derived from an EMBL/GenBank/DDBJ whole genome shotgun (WGS) entry which is preliminary data.</text>
</comment>
<keyword evidence="1" id="KW-0472">Membrane</keyword>
<keyword evidence="1" id="KW-1133">Transmembrane helix</keyword>
<sequence>MGGVRVKRIRRVTALVWSRLGYTVGCLTASVGVGWEFGPGWGLTVGGALGAASCLLLVDVEAKGPPKGGDVL</sequence>
<evidence type="ECO:0008006" key="4">
    <source>
        <dbReference type="Google" id="ProtNLM"/>
    </source>
</evidence>
<organism evidence="2 3">
    <name type="scientific">Streptomyces caniscabiei</name>
    <dbReference type="NCBI Taxonomy" id="2746961"/>
    <lineage>
        <taxon>Bacteria</taxon>
        <taxon>Bacillati</taxon>
        <taxon>Actinomycetota</taxon>
        <taxon>Actinomycetes</taxon>
        <taxon>Kitasatosporales</taxon>
        <taxon>Streptomycetaceae</taxon>
        <taxon>Streptomyces</taxon>
    </lineage>
</organism>
<keyword evidence="3" id="KW-1185">Reference proteome</keyword>
<proteinExistence type="predicted"/>
<dbReference type="EMBL" id="JARAWJ010000005">
    <property type="protein sequence ID" value="MDX3037182.1"/>
    <property type="molecule type" value="Genomic_DNA"/>
</dbReference>
<feature type="transmembrane region" description="Helical" evidence="1">
    <location>
        <begin position="41"/>
        <end position="58"/>
    </location>
</feature>
<protein>
    <recommendedName>
        <fullName evidence="4">Integral membrane protein</fullName>
    </recommendedName>
</protein>
<gene>
    <name evidence="2" type="ORF">PV383_08375</name>
</gene>
<accession>A0ABU4MKU1</accession>
<evidence type="ECO:0000313" key="3">
    <source>
        <dbReference type="Proteomes" id="UP001282474"/>
    </source>
</evidence>
<keyword evidence="1" id="KW-0812">Transmembrane</keyword>
<dbReference type="RefSeq" id="WP_193383332.1">
    <property type="nucleotide sequence ID" value="NZ_JABXWI010000001.1"/>
</dbReference>
<name>A0ABU4MKU1_9ACTN</name>
<feature type="transmembrane region" description="Helical" evidence="1">
    <location>
        <begin position="12"/>
        <end position="35"/>
    </location>
</feature>
<evidence type="ECO:0000313" key="2">
    <source>
        <dbReference type="EMBL" id="MDX3037182.1"/>
    </source>
</evidence>